<reference evidence="1" key="1">
    <citation type="journal article" date="2021" name="Proc. Natl. Acad. Sci. U.S.A.">
        <title>A Catalog of Tens of Thousands of Viruses from Human Metagenomes Reveals Hidden Associations with Chronic Diseases.</title>
        <authorList>
            <person name="Tisza M.J."/>
            <person name="Buck C.B."/>
        </authorList>
    </citation>
    <scope>NUCLEOTIDE SEQUENCE</scope>
    <source>
        <strain evidence="1">Ctt8434</strain>
    </source>
</reference>
<protein>
    <submittedName>
        <fullName evidence="1">Uncharacterized protein</fullName>
    </submittedName>
</protein>
<sequence length="72" mass="8537">MLDDRDFILDFLDERYERVPTYNLSVGEVSAKYNDNVILITMTGHIVCSKYGVIYDSFDCRERQAEYCWIVK</sequence>
<evidence type="ECO:0000313" key="1">
    <source>
        <dbReference type="EMBL" id="DAF88297.1"/>
    </source>
</evidence>
<proteinExistence type="predicted"/>
<name>A0A8S5U1G3_9CAUD</name>
<accession>A0A8S5U1G3</accession>
<dbReference type="EMBL" id="BK015983">
    <property type="protein sequence ID" value="DAF88297.1"/>
    <property type="molecule type" value="Genomic_DNA"/>
</dbReference>
<organism evidence="1">
    <name type="scientific">Siphoviridae sp. ctt8434</name>
    <dbReference type="NCBI Taxonomy" id="2825703"/>
    <lineage>
        <taxon>Viruses</taxon>
        <taxon>Duplodnaviria</taxon>
        <taxon>Heunggongvirae</taxon>
        <taxon>Uroviricota</taxon>
        <taxon>Caudoviricetes</taxon>
    </lineage>
</organism>